<dbReference type="EMBL" id="AAWS01000002">
    <property type="protein sequence ID" value="EAY31492.1"/>
    <property type="molecule type" value="Genomic_DNA"/>
</dbReference>
<evidence type="ECO:0000313" key="2">
    <source>
        <dbReference type="Proteomes" id="UP000004095"/>
    </source>
</evidence>
<dbReference type="RefSeq" id="WP_002693126.1">
    <property type="nucleotide sequence ID" value="NZ_AAWS01000002.1"/>
</dbReference>
<dbReference type="OrthoDB" id="9872528at2"/>
<dbReference type="Proteomes" id="UP000004095">
    <property type="component" value="Unassembled WGS sequence"/>
</dbReference>
<protein>
    <submittedName>
        <fullName evidence="1">Uncharacterized protein</fullName>
    </submittedName>
</protein>
<sequence>MQKNAFYIHLKEAIDTNQGRKKIYAQQTHRQSVRLSNLLIMSEKISLPVARYFDWKARRFNQAGIGVVANDFVPMDDILPPETPPLYPQQASPAHLHEATQLTQALAQKLKATLKTYNFEAACAATEDALQQLAQIEHRAQAHFAMLKHLLESIGYASVNAPQYAQLSKGATGKLSRQLIGMQAKGLSLALRIDTRAQKIHQLGAGIIVNDVPPIPFLERLREQF</sequence>
<organism evidence="1 2">
    <name type="scientific">Microscilla marina ATCC 23134</name>
    <dbReference type="NCBI Taxonomy" id="313606"/>
    <lineage>
        <taxon>Bacteria</taxon>
        <taxon>Pseudomonadati</taxon>
        <taxon>Bacteroidota</taxon>
        <taxon>Cytophagia</taxon>
        <taxon>Cytophagales</taxon>
        <taxon>Microscillaceae</taxon>
        <taxon>Microscilla</taxon>
    </lineage>
</organism>
<dbReference type="AlphaFoldDB" id="A1ZCV3"/>
<reference evidence="1 2" key="1">
    <citation type="submission" date="2007-01" db="EMBL/GenBank/DDBJ databases">
        <authorList>
            <person name="Haygood M."/>
            <person name="Podell S."/>
            <person name="Anderson C."/>
            <person name="Hopkinson B."/>
            <person name="Roe K."/>
            <person name="Barbeau K."/>
            <person name="Gaasterland T."/>
            <person name="Ferriera S."/>
            <person name="Johnson J."/>
            <person name="Kravitz S."/>
            <person name="Beeson K."/>
            <person name="Sutton G."/>
            <person name="Rogers Y.-H."/>
            <person name="Friedman R."/>
            <person name="Frazier M."/>
            <person name="Venter J.C."/>
        </authorList>
    </citation>
    <scope>NUCLEOTIDE SEQUENCE [LARGE SCALE GENOMIC DNA]</scope>
    <source>
        <strain evidence="1 2">ATCC 23134</strain>
    </source>
</reference>
<dbReference type="eggNOG" id="ENOG503474Q">
    <property type="taxonomic scope" value="Bacteria"/>
</dbReference>
<gene>
    <name evidence="1" type="ORF">M23134_04998</name>
</gene>
<accession>A1ZCV3</accession>
<keyword evidence="2" id="KW-1185">Reference proteome</keyword>
<name>A1ZCV3_MICM2</name>
<proteinExistence type="predicted"/>
<comment type="caution">
    <text evidence="1">The sequence shown here is derived from an EMBL/GenBank/DDBJ whole genome shotgun (WGS) entry which is preliminary data.</text>
</comment>
<evidence type="ECO:0000313" key="1">
    <source>
        <dbReference type="EMBL" id="EAY31492.1"/>
    </source>
</evidence>